<name>A0A2Z6MWV9_TRISU</name>
<dbReference type="Pfam" id="PF13966">
    <property type="entry name" value="zf-RVT"/>
    <property type="match status" value="1"/>
</dbReference>
<feature type="domain" description="Reverse transcriptase zinc-binding" evidence="1">
    <location>
        <begin position="55"/>
        <end position="145"/>
    </location>
</feature>
<dbReference type="AlphaFoldDB" id="A0A2Z6MWV9"/>
<dbReference type="InterPro" id="IPR026960">
    <property type="entry name" value="RVT-Znf"/>
</dbReference>
<organism evidence="2 3">
    <name type="scientific">Trifolium subterraneum</name>
    <name type="common">Subterranean clover</name>
    <dbReference type="NCBI Taxonomy" id="3900"/>
    <lineage>
        <taxon>Eukaryota</taxon>
        <taxon>Viridiplantae</taxon>
        <taxon>Streptophyta</taxon>
        <taxon>Embryophyta</taxon>
        <taxon>Tracheophyta</taxon>
        <taxon>Spermatophyta</taxon>
        <taxon>Magnoliopsida</taxon>
        <taxon>eudicotyledons</taxon>
        <taxon>Gunneridae</taxon>
        <taxon>Pentapetalae</taxon>
        <taxon>rosids</taxon>
        <taxon>fabids</taxon>
        <taxon>Fabales</taxon>
        <taxon>Fabaceae</taxon>
        <taxon>Papilionoideae</taxon>
        <taxon>50 kb inversion clade</taxon>
        <taxon>NPAAA clade</taxon>
        <taxon>Hologalegina</taxon>
        <taxon>IRL clade</taxon>
        <taxon>Trifolieae</taxon>
        <taxon>Trifolium</taxon>
    </lineage>
</organism>
<dbReference type="EMBL" id="DF973226">
    <property type="protein sequence ID" value="GAU21297.1"/>
    <property type="molecule type" value="Genomic_DNA"/>
</dbReference>
<keyword evidence="3" id="KW-1185">Reference proteome</keyword>
<protein>
    <recommendedName>
        <fullName evidence="1">Reverse transcriptase zinc-binding domain-containing protein</fullName>
    </recommendedName>
</protein>
<dbReference type="OrthoDB" id="696485at2759"/>
<evidence type="ECO:0000259" key="1">
    <source>
        <dbReference type="Pfam" id="PF13966"/>
    </source>
</evidence>
<reference evidence="3" key="1">
    <citation type="journal article" date="2017" name="Front. Plant Sci.">
        <title>Climate Clever Clovers: New Paradigm to Reduce the Environmental Footprint of Ruminants by Breeding Low Methanogenic Forages Utilizing Haplotype Variation.</title>
        <authorList>
            <person name="Kaur P."/>
            <person name="Appels R."/>
            <person name="Bayer P.E."/>
            <person name="Keeble-Gagnere G."/>
            <person name="Wang J."/>
            <person name="Hirakawa H."/>
            <person name="Shirasawa K."/>
            <person name="Vercoe P."/>
            <person name="Stefanova K."/>
            <person name="Durmic Z."/>
            <person name="Nichols P."/>
            <person name="Revell C."/>
            <person name="Isobe S.N."/>
            <person name="Edwards D."/>
            <person name="Erskine W."/>
        </authorList>
    </citation>
    <scope>NUCLEOTIDE SEQUENCE [LARGE SCALE GENOMIC DNA]</scope>
    <source>
        <strain evidence="3">cv. Daliak</strain>
    </source>
</reference>
<dbReference type="Proteomes" id="UP000242715">
    <property type="component" value="Unassembled WGS sequence"/>
</dbReference>
<sequence length="199" mass="22367">MAGPRRAAEEGLQEEVVVFTSDLFSFLFQDSGRYESGGLGVRRVKEFNAALIDVFNVKGVYQSLTRAEDEAEPVLNSTELVWNQVVPIKVSVVAWCFMENQIPTRDNLFKRDILNIDAQHCVLGCGCDETLSPIFFACDLTHKVWCGILQCIKSVSKSSGWRQFGRHGGLEMIAILMVKLSMRIPQFFKLNYMFGGGSR</sequence>
<accession>A0A2Z6MWV9</accession>
<evidence type="ECO:0000313" key="3">
    <source>
        <dbReference type="Proteomes" id="UP000242715"/>
    </source>
</evidence>
<gene>
    <name evidence="2" type="ORF">TSUD_287070</name>
</gene>
<evidence type="ECO:0000313" key="2">
    <source>
        <dbReference type="EMBL" id="GAU21297.1"/>
    </source>
</evidence>
<proteinExistence type="predicted"/>